<dbReference type="OrthoDB" id="10252009at2759"/>
<dbReference type="GeneID" id="93579274"/>
<keyword evidence="1" id="KW-1133">Transmembrane helix</keyword>
<feature type="transmembrane region" description="Helical" evidence="1">
    <location>
        <begin position="241"/>
        <end position="259"/>
    </location>
</feature>
<protein>
    <recommendedName>
        <fullName evidence="4">TRP C-terminal domain-containing protein</fullName>
    </recommendedName>
</protein>
<dbReference type="GO" id="GO:0005794">
    <property type="term" value="C:Golgi apparatus"/>
    <property type="evidence" value="ECO:0007669"/>
    <property type="project" value="TreeGrafter"/>
</dbReference>
<proteinExistence type="predicted"/>
<keyword evidence="1" id="KW-0812">Transmembrane</keyword>
<dbReference type="PANTHER" id="PTHR34391:SF1">
    <property type="entry name" value="UPF0658 GOLGI APPARATUS MEMBRANE PROTEIN C1952.10C-RELATED"/>
    <property type="match status" value="1"/>
</dbReference>
<feature type="transmembrane region" description="Helical" evidence="1">
    <location>
        <begin position="49"/>
        <end position="67"/>
    </location>
</feature>
<sequence length="343" mass="39573">MYWPTSQNEKWFCGTLLVQGLLVLVLNIYNLVQWQSWVNPNATQVAISYQVPLNLALIMFSAVYEFFLSLEMVHHKNIILLLALCISNGCVLAYSVMQYMSIHQTTLTIGDNRDHLDRPLVDISRDLWKEIQPAELLVPITVSIATLFMWPVAYWVHREFSWAIYQYVQGSPRSRKQYRGYEAYLVLVKFDFFFLVGFIIQYDLIDVHFLEPEYSLTLALIPAAMLVMTLGAYFVRREYRIPTVIIAVCRLGIAAYLLSRIIVLCGDTLRGHTPGKDMMLLFAIVAFVLSCLIIVCTVYCILNFEHGLKFVFARKNQVARRSFVFQELPSHTNSTRPSRLSLD</sequence>
<dbReference type="Proteomes" id="UP000184499">
    <property type="component" value="Unassembled WGS sequence"/>
</dbReference>
<dbReference type="EMBL" id="KV878680">
    <property type="protein sequence ID" value="OJJ76053.1"/>
    <property type="molecule type" value="Genomic_DNA"/>
</dbReference>
<dbReference type="OMA" id="SWWPETR"/>
<evidence type="ECO:0000313" key="3">
    <source>
        <dbReference type="Proteomes" id="UP000184499"/>
    </source>
</evidence>
<evidence type="ECO:0000256" key="1">
    <source>
        <dbReference type="SAM" id="Phobius"/>
    </source>
</evidence>
<keyword evidence="3" id="KW-1185">Reference proteome</keyword>
<feature type="transmembrane region" description="Helical" evidence="1">
    <location>
        <begin position="214"/>
        <end position="234"/>
    </location>
</feature>
<dbReference type="InterPro" id="IPR040410">
    <property type="entry name" value="UPF0658_Golgi"/>
</dbReference>
<accession>A0A1L9UWG5</accession>
<gene>
    <name evidence="2" type="ORF">ASPBRDRAFT_51724</name>
</gene>
<dbReference type="RefSeq" id="XP_067483300.1">
    <property type="nucleotide sequence ID" value="XM_067626786.1"/>
</dbReference>
<feature type="transmembrane region" description="Helical" evidence="1">
    <location>
        <begin position="136"/>
        <end position="156"/>
    </location>
</feature>
<keyword evidence="1" id="KW-0472">Membrane</keyword>
<dbReference type="VEuPathDB" id="FungiDB:ASPBRDRAFT_51724"/>
<feature type="transmembrane region" description="Helical" evidence="1">
    <location>
        <begin position="279"/>
        <end position="302"/>
    </location>
</feature>
<organism evidence="2 3">
    <name type="scientific">Aspergillus brasiliensis (strain CBS 101740 / IMI 381727 / IBT 21946)</name>
    <dbReference type="NCBI Taxonomy" id="767769"/>
    <lineage>
        <taxon>Eukaryota</taxon>
        <taxon>Fungi</taxon>
        <taxon>Dikarya</taxon>
        <taxon>Ascomycota</taxon>
        <taxon>Pezizomycotina</taxon>
        <taxon>Eurotiomycetes</taxon>
        <taxon>Eurotiomycetidae</taxon>
        <taxon>Eurotiales</taxon>
        <taxon>Aspergillaceae</taxon>
        <taxon>Aspergillus</taxon>
        <taxon>Aspergillus subgen. Circumdati</taxon>
    </lineage>
</organism>
<dbReference type="STRING" id="767769.A0A1L9UWG5"/>
<reference evidence="3" key="1">
    <citation type="journal article" date="2017" name="Genome Biol.">
        <title>Comparative genomics reveals high biological diversity and specific adaptations in the industrially and medically important fungal genus Aspergillus.</title>
        <authorList>
            <person name="de Vries R.P."/>
            <person name="Riley R."/>
            <person name="Wiebenga A."/>
            <person name="Aguilar-Osorio G."/>
            <person name="Amillis S."/>
            <person name="Uchima C.A."/>
            <person name="Anderluh G."/>
            <person name="Asadollahi M."/>
            <person name="Askin M."/>
            <person name="Barry K."/>
            <person name="Battaglia E."/>
            <person name="Bayram O."/>
            <person name="Benocci T."/>
            <person name="Braus-Stromeyer S.A."/>
            <person name="Caldana C."/>
            <person name="Canovas D."/>
            <person name="Cerqueira G.C."/>
            <person name="Chen F."/>
            <person name="Chen W."/>
            <person name="Choi C."/>
            <person name="Clum A."/>
            <person name="Dos Santos R.A."/>
            <person name="Damasio A.R."/>
            <person name="Diallinas G."/>
            <person name="Emri T."/>
            <person name="Fekete E."/>
            <person name="Flipphi M."/>
            <person name="Freyberg S."/>
            <person name="Gallo A."/>
            <person name="Gournas C."/>
            <person name="Habgood R."/>
            <person name="Hainaut M."/>
            <person name="Harispe M.L."/>
            <person name="Henrissat B."/>
            <person name="Hilden K.S."/>
            <person name="Hope R."/>
            <person name="Hossain A."/>
            <person name="Karabika E."/>
            <person name="Karaffa L."/>
            <person name="Karanyi Z."/>
            <person name="Krasevec N."/>
            <person name="Kuo A."/>
            <person name="Kusch H."/>
            <person name="LaButti K."/>
            <person name="Lagendijk E.L."/>
            <person name="Lapidus A."/>
            <person name="Levasseur A."/>
            <person name="Lindquist E."/>
            <person name="Lipzen A."/>
            <person name="Logrieco A.F."/>
            <person name="MacCabe A."/>
            <person name="Maekelae M.R."/>
            <person name="Malavazi I."/>
            <person name="Melin P."/>
            <person name="Meyer V."/>
            <person name="Mielnichuk N."/>
            <person name="Miskei M."/>
            <person name="Molnar A.P."/>
            <person name="Mule G."/>
            <person name="Ngan C.Y."/>
            <person name="Orejas M."/>
            <person name="Orosz E."/>
            <person name="Ouedraogo J.P."/>
            <person name="Overkamp K.M."/>
            <person name="Park H.-S."/>
            <person name="Perrone G."/>
            <person name="Piumi F."/>
            <person name="Punt P.J."/>
            <person name="Ram A.F."/>
            <person name="Ramon A."/>
            <person name="Rauscher S."/>
            <person name="Record E."/>
            <person name="Riano-Pachon D.M."/>
            <person name="Robert V."/>
            <person name="Roehrig J."/>
            <person name="Ruller R."/>
            <person name="Salamov A."/>
            <person name="Salih N.S."/>
            <person name="Samson R.A."/>
            <person name="Sandor E."/>
            <person name="Sanguinetti M."/>
            <person name="Schuetze T."/>
            <person name="Sepcic K."/>
            <person name="Shelest E."/>
            <person name="Sherlock G."/>
            <person name="Sophianopoulou V."/>
            <person name="Squina F.M."/>
            <person name="Sun H."/>
            <person name="Susca A."/>
            <person name="Todd R.B."/>
            <person name="Tsang A."/>
            <person name="Unkles S.E."/>
            <person name="van de Wiele N."/>
            <person name="van Rossen-Uffink D."/>
            <person name="Oliveira J.V."/>
            <person name="Vesth T.C."/>
            <person name="Visser J."/>
            <person name="Yu J.-H."/>
            <person name="Zhou M."/>
            <person name="Andersen M.R."/>
            <person name="Archer D.B."/>
            <person name="Baker S.E."/>
            <person name="Benoit I."/>
            <person name="Brakhage A.A."/>
            <person name="Braus G.H."/>
            <person name="Fischer R."/>
            <person name="Frisvad J.C."/>
            <person name="Goldman G.H."/>
            <person name="Houbraken J."/>
            <person name="Oakley B."/>
            <person name="Pocsi I."/>
            <person name="Scazzocchio C."/>
            <person name="Seiboth B."/>
            <person name="vanKuyk P.A."/>
            <person name="Wortman J."/>
            <person name="Dyer P.S."/>
            <person name="Grigoriev I.V."/>
        </authorList>
    </citation>
    <scope>NUCLEOTIDE SEQUENCE [LARGE SCALE GENOMIC DNA]</scope>
    <source>
        <strain evidence="3">CBS 101740 / IMI 381727 / IBT 21946</strain>
    </source>
</reference>
<feature type="transmembrane region" description="Helical" evidence="1">
    <location>
        <begin position="12"/>
        <end position="29"/>
    </location>
</feature>
<name>A0A1L9UWG5_ASPBC</name>
<feature type="transmembrane region" description="Helical" evidence="1">
    <location>
        <begin position="79"/>
        <end position="97"/>
    </location>
</feature>
<evidence type="ECO:0008006" key="4">
    <source>
        <dbReference type="Google" id="ProtNLM"/>
    </source>
</evidence>
<evidence type="ECO:0000313" key="2">
    <source>
        <dbReference type="EMBL" id="OJJ76053.1"/>
    </source>
</evidence>
<dbReference type="PANTHER" id="PTHR34391">
    <property type="entry name" value="UPF0658 GOLGI APPARATUS MEMBRANE PROTEIN C1952.10C-RELATED"/>
    <property type="match status" value="1"/>
</dbReference>
<dbReference type="AlphaFoldDB" id="A0A1L9UWG5"/>
<feature type="transmembrane region" description="Helical" evidence="1">
    <location>
        <begin position="183"/>
        <end position="202"/>
    </location>
</feature>